<feature type="compositionally biased region" description="Low complexity" evidence="1">
    <location>
        <begin position="48"/>
        <end position="66"/>
    </location>
</feature>
<name>A0ABW6IKW4_9CYAN</name>
<evidence type="ECO:0008006" key="4">
    <source>
        <dbReference type="Google" id="ProtNLM"/>
    </source>
</evidence>
<evidence type="ECO:0000256" key="1">
    <source>
        <dbReference type="SAM" id="MobiDB-lite"/>
    </source>
</evidence>
<gene>
    <name evidence="2" type="ORF">ACFVKH_16970</name>
</gene>
<feature type="region of interest" description="Disordered" evidence="1">
    <location>
        <begin position="1"/>
        <end position="107"/>
    </location>
</feature>
<proteinExistence type="predicted"/>
<keyword evidence="3" id="KW-1185">Reference proteome</keyword>
<sequence length="243" mass="25954">MPSSQKAEIPEPEPEPQETIRVTRLPVEATLPPPIAEPPAAPPPAPPRASSSPPAPAVATKVPAEAIAPRLETASTETDLNETDTAAEQTETETSETETSTGTEITDASPLEDKLKDIRFYSYSANWTTEGEATGRFSEWVAELSLNYGLFPTRLADPLVLPYEPTKCLSPEPVLASVGVIVDPAGQLVEEPELLKSTGYDILNQKALVEAQKQSFPAGNAVKAYSLEVQVQYDATSCVPPEG</sequence>
<organism evidence="2 3">
    <name type="scientific">Almyronema epifaneia S1</name>
    <dbReference type="NCBI Taxonomy" id="2991925"/>
    <lineage>
        <taxon>Bacteria</taxon>
        <taxon>Bacillati</taxon>
        <taxon>Cyanobacteriota</taxon>
        <taxon>Cyanophyceae</taxon>
        <taxon>Nodosilineales</taxon>
        <taxon>Nodosilineaceae</taxon>
        <taxon>Almyronema</taxon>
        <taxon>Almyronema epifaneia</taxon>
    </lineage>
</organism>
<feature type="compositionally biased region" description="Low complexity" evidence="1">
    <location>
        <begin position="97"/>
        <end position="107"/>
    </location>
</feature>
<comment type="caution">
    <text evidence="2">The sequence shown here is derived from an EMBL/GenBank/DDBJ whole genome shotgun (WGS) entry which is preliminary data.</text>
</comment>
<dbReference type="EMBL" id="JBHZOL010000096">
    <property type="protein sequence ID" value="MFE4107979.1"/>
    <property type="molecule type" value="Genomic_DNA"/>
</dbReference>
<dbReference type="Proteomes" id="UP001600165">
    <property type="component" value="Unassembled WGS sequence"/>
</dbReference>
<feature type="compositionally biased region" description="Pro residues" evidence="1">
    <location>
        <begin position="31"/>
        <end position="47"/>
    </location>
</feature>
<protein>
    <recommendedName>
        <fullName evidence="4">TonB C-terminal domain-containing protein</fullName>
    </recommendedName>
</protein>
<reference evidence="2 3" key="1">
    <citation type="submission" date="2024-10" db="EMBL/GenBank/DDBJ databases">
        <authorList>
            <person name="Ratan Roy A."/>
            <person name="Morales Sandoval P.H."/>
            <person name="De Los Santos Villalobos S."/>
            <person name="Chakraborty S."/>
            <person name="Mukherjee J."/>
        </authorList>
    </citation>
    <scope>NUCLEOTIDE SEQUENCE [LARGE SCALE GENOMIC DNA]</scope>
    <source>
        <strain evidence="2 3">S1</strain>
    </source>
</reference>
<evidence type="ECO:0000313" key="2">
    <source>
        <dbReference type="EMBL" id="MFE4107979.1"/>
    </source>
</evidence>
<evidence type="ECO:0000313" key="3">
    <source>
        <dbReference type="Proteomes" id="UP001600165"/>
    </source>
</evidence>
<accession>A0ABW6IKW4</accession>
<dbReference type="RefSeq" id="WP_377967248.1">
    <property type="nucleotide sequence ID" value="NZ_JBHZOL010000096.1"/>
</dbReference>